<dbReference type="RefSeq" id="XP_019617789.1">
    <property type="nucleotide sequence ID" value="XM_019762230.1"/>
</dbReference>
<gene>
    <name evidence="2" type="primary">LOC109465087</name>
</gene>
<evidence type="ECO:0000313" key="2">
    <source>
        <dbReference type="RefSeq" id="XP_019617789.1"/>
    </source>
</evidence>
<keyword evidence="1" id="KW-1185">Reference proteome</keyword>
<proteinExistence type="predicted"/>
<name>A0A6P4Y603_BRABE</name>
<evidence type="ECO:0000313" key="1">
    <source>
        <dbReference type="Proteomes" id="UP000515135"/>
    </source>
</evidence>
<accession>A0A6P4Y603</accession>
<dbReference type="Proteomes" id="UP000515135">
    <property type="component" value="Unplaced"/>
</dbReference>
<dbReference type="AlphaFoldDB" id="A0A6P4Y603"/>
<sequence>MLRVCEKLCKADEKGRRYGLARAETGYLRALLDAMADTDRLAEVELLKTLGDVNVEKGRLGKDVGKFNTALALYQAAKVRCYHEEQADEVNTCAKTRRERTEGPLLSLLSFAL</sequence>
<organism evidence="1 2">
    <name type="scientific">Branchiostoma belcheri</name>
    <name type="common">Amphioxus</name>
    <dbReference type="NCBI Taxonomy" id="7741"/>
    <lineage>
        <taxon>Eukaryota</taxon>
        <taxon>Metazoa</taxon>
        <taxon>Chordata</taxon>
        <taxon>Cephalochordata</taxon>
        <taxon>Leptocardii</taxon>
        <taxon>Amphioxiformes</taxon>
        <taxon>Branchiostomatidae</taxon>
        <taxon>Branchiostoma</taxon>
    </lineage>
</organism>
<dbReference type="KEGG" id="bbel:109465087"/>
<protein>
    <submittedName>
        <fullName evidence="2">Uncharacterized protein LOC109465087</fullName>
    </submittedName>
</protein>
<reference evidence="2" key="1">
    <citation type="submission" date="2025-08" db="UniProtKB">
        <authorList>
            <consortium name="RefSeq"/>
        </authorList>
    </citation>
    <scope>IDENTIFICATION</scope>
    <source>
        <tissue evidence="2">Gonad</tissue>
    </source>
</reference>
<dbReference type="GeneID" id="109465087"/>